<evidence type="ECO:0000313" key="3">
    <source>
        <dbReference type="Proteomes" id="UP001292094"/>
    </source>
</evidence>
<keyword evidence="3" id="KW-1185">Reference proteome</keyword>
<accession>A0AAE1Q8P8</accession>
<evidence type="ECO:0000256" key="1">
    <source>
        <dbReference type="SAM" id="MobiDB-lite"/>
    </source>
</evidence>
<dbReference type="AlphaFoldDB" id="A0AAE1Q8P8"/>
<proteinExistence type="predicted"/>
<gene>
    <name evidence="2" type="ORF">Pmani_008553</name>
</gene>
<sequence>MDIPELAAINLTAEDVQAKFATIKGSFQREVKKIHNTPSGSGGDVRPKWEFFESCLFMLPQQDWYNTVASFQLPSSLEVSQTQESEERALCTISEEGMVEEILEDPDDPLPLPALPSPSPSQDTRSSLSLMSTPTASPGSSNSSLTTKPVSATPRKRQRAGNDVVNAKLGNTLNLIDTFVNKQQPQRSHTVHNTVSVIAAYMSALVPERQKDVAAKLLNVIQSELPLSADDLV</sequence>
<reference evidence="2" key="1">
    <citation type="submission" date="2023-11" db="EMBL/GenBank/DDBJ databases">
        <title>Genome assemblies of two species of porcelain crab, Petrolisthes cinctipes and Petrolisthes manimaculis (Anomura: Porcellanidae).</title>
        <authorList>
            <person name="Angst P."/>
        </authorList>
    </citation>
    <scope>NUCLEOTIDE SEQUENCE</scope>
    <source>
        <strain evidence="2">PB745_02</strain>
        <tissue evidence="2">Gill</tissue>
    </source>
</reference>
<organism evidence="2 3">
    <name type="scientific">Petrolisthes manimaculis</name>
    <dbReference type="NCBI Taxonomy" id="1843537"/>
    <lineage>
        <taxon>Eukaryota</taxon>
        <taxon>Metazoa</taxon>
        <taxon>Ecdysozoa</taxon>
        <taxon>Arthropoda</taxon>
        <taxon>Crustacea</taxon>
        <taxon>Multicrustacea</taxon>
        <taxon>Malacostraca</taxon>
        <taxon>Eumalacostraca</taxon>
        <taxon>Eucarida</taxon>
        <taxon>Decapoda</taxon>
        <taxon>Pleocyemata</taxon>
        <taxon>Anomura</taxon>
        <taxon>Galatheoidea</taxon>
        <taxon>Porcellanidae</taxon>
        <taxon>Petrolisthes</taxon>
    </lineage>
</organism>
<protein>
    <recommendedName>
        <fullName evidence="4">MADF domain-containing protein</fullName>
    </recommendedName>
</protein>
<dbReference type="EMBL" id="JAWZYT010000655">
    <property type="protein sequence ID" value="KAK4320592.1"/>
    <property type="molecule type" value="Genomic_DNA"/>
</dbReference>
<comment type="caution">
    <text evidence="2">The sequence shown here is derived from an EMBL/GenBank/DDBJ whole genome shotgun (WGS) entry which is preliminary data.</text>
</comment>
<name>A0AAE1Q8P8_9EUCA</name>
<evidence type="ECO:0000313" key="2">
    <source>
        <dbReference type="EMBL" id="KAK4320592.1"/>
    </source>
</evidence>
<feature type="compositionally biased region" description="Polar residues" evidence="1">
    <location>
        <begin position="122"/>
        <end position="150"/>
    </location>
</feature>
<dbReference type="Proteomes" id="UP001292094">
    <property type="component" value="Unassembled WGS sequence"/>
</dbReference>
<feature type="region of interest" description="Disordered" evidence="1">
    <location>
        <begin position="104"/>
        <end position="161"/>
    </location>
</feature>
<evidence type="ECO:0008006" key="4">
    <source>
        <dbReference type="Google" id="ProtNLM"/>
    </source>
</evidence>
<feature type="compositionally biased region" description="Pro residues" evidence="1">
    <location>
        <begin position="109"/>
        <end position="119"/>
    </location>
</feature>